<keyword evidence="3" id="KW-1185">Reference proteome</keyword>
<keyword evidence="1" id="KW-0732">Signal</keyword>
<feature type="chain" id="PRO_5037892775" description="Cycloisomerase" evidence="1">
    <location>
        <begin position="23"/>
        <end position="273"/>
    </location>
</feature>
<proteinExistence type="predicted"/>
<dbReference type="EMBL" id="CAJRAF010000002">
    <property type="protein sequence ID" value="CAG5012712.1"/>
    <property type="molecule type" value="Genomic_DNA"/>
</dbReference>
<evidence type="ECO:0000256" key="1">
    <source>
        <dbReference type="SAM" id="SignalP"/>
    </source>
</evidence>
<dbReference type="Proteomes" id="UP000680038">
    <property type="component" value="Unassembled WGS sequence"/>
</dbReference>
<evidence type="ECO:0000313" key="2">
    <source>
        <dbReference type="EMBL" id="CAG5012712.1"/>
    </source>
</evidence>
<accession>A0A916JFW4</accession>
<protein>
    <recommendedName>
        <fullName evidence="4">Cycloisomerase</fullName>
    </recommendedName>
</protein>
<dbReference type="SUPFAM" id="SSF75011">
    <property type="entry name" value="3-carboxy-cis,cis-mucoante lactonizing enzyme"/>
    <property type="match status" value="1"/>
</dbReference>
<comment type="caution">
    <text evidence="2">The sequence shown here is derived from an EMBL/GenBank/DDBJ whole genome shotgun (WGS) entry which is preliminary data.</text>
</comment>
<dbReference type="AlphaFoldDB" id="A0A916JFW4"/>
<organism evidence="2 3">
    <name type="scientific">Dyadobacter helix</name>
    <dbReference type="NCBI Taxonomy" id="2822344"/>
    <lineage>
        <taxon>Bacteria</taxon>
        <taxon>Pseudomonadati</taxon>
        <taxon>Bacteroidota</taxon>
        <taxon>Cytophagia</taxon>
        <taxon>Cytophagales</taxon>
        <taxon>Spirosomataceae</taxon>
        <taxon>Dyadobacter</taxon>
    </lineage>
</organism>
<evidence type="ECO:0000313" key="3">
    <source>
        <dbReference type="Proteomes" id="UP000680038"/>
    </source>
</evidence>
<feature type="signal peptide" evidence="1">
    <location>
        <begin position="1"/>
        <end position="22"/>
    </location>
</feature>
<sequence length="273" mass="30628">MHMRAASLLLLILFQSFIPQKAAGQEAKLLNTFQVKEAKQAVAVDKTHFYVINNSTIRKYEKVSGKLVAEWDGTSEGIKHLNSGVVIRGRLYCANSNYPEIPMTSAVEIFDVQSMNHIGNHSFGIAQHGSLTWIDQKDGFWYIGFAHYAGKESSEGKDVRWTTLVKYNLDWQQQEAWVFPRKIIELFTPKSNSGGAWGADNVLYCTGHDREEVYALKIPRSGYTLEYIRTIPAPIQGQGIAIDVSVKGKTILYGINRAQNTVTVSEIEGENPR</sequence>
<evidence type="ECO:0008006" key="4">
    <source>
        <dbReference type="Google" id="ProtNLM"/>
    </source>
</evidence>
<name>A0A916JFW4_9BACT</name>
<gene>
    <name evidence="2" type="ORF">DYBT9275_05232</name>
</gene>
<reference evidence="2" key="1">
    <citation type="submission" date="2021-04" db="EMBL/GenBank/DDBJ databases">
        <authorList>
            <person name="Rodrigo-Torres L."/>
            <person name="Arahal R. D."/>
            <person name="Lucena T."/>
        </authorList>
    </citation>
    <scope>NUCLEOTIDE SEQUENCE</scope>
    <source>
        <strain evidence="2">CECT 9275</strain>
    </source>
</reference>